<proteinExistence type="predicted"/>
<protein>
    <submittedName>
        <fullName evidence="1">Uncharacterized protein</fullName>
    </submittedName>
</protein>
<organism evidence="1 2">
    <name type="scientific">Hohenbuehelia grisea</name>
    <dbReference type="NCBI Taxonomy" id="104357"/>
    <lineage>
        <taxon>Eukaryota</taxon>
        <taxon>Fungi</taxon>
        <taxon>Dikarya</taxon>
        <taxon>Basidiomycota</taxon>
        <taxon>Agaricomycotina</taxon>
        <taxon>Agaricomycetes</taxon>
        <taxon>Agaricomycetidae</taxon>
        <taxon>Agaricales</taxon>
        <taxon>Pleurotineae</taxon>
        <taxon>Pleurotaceae</taxon>
        <taxon>Hohenbuehelia</taxon>
    </lineage>
</organism>
<sequence length="289" mass="32937">MSVQILVQASPPEFIDIGQLKHANEATCEYLVAFFAKYPKTRSLWSRTTRQSIKAELHDSMKQQATVYAKTVTTSASVAMAGVHLSQDALNLFSTSTDHDSRVFINQMIEQARQGQRGAEAMLNAFRGMRTAILAISREHFPQSTLSKILREDNSLDICPGTNLIEYHQAGKQHDQALQALKKKHLLVLTFHALSRLLESMDLFVRWWNTVYTAVKKLADTAHFLEQKDPLRLRLVLQSWRSLKANYDDYQTWVSLPLLPVAAKRYIVNVPQVMRHQDIYASLLLANRS</sequence>
<comment type="caution">
    <text evidence="1">The sequence shown here is derived from an EMBL/GenBank/DDBJ whole genome shotgun (WGS) entry which is preliminary data.</text>
</comment>
<evidence type="ECO:0000313" key="2">
    <source>
        <dbReference type="Proteomes" id="UP001556367"/>
    </source>
</evidence>
<gene>
    <name evidence="1" type="ORF">HGRIS_006620</name>
</gene>
<dbReference type="EMBL" id="JASNQZ010000010">
    <property type="protein sequence ID" value="KAL0952340.1"/>
    <property type="molecule type" value="Genomic_DNA"/>
</dbReference>
<name>A0ABR3J9I9_9AGAR</name>
<reference evidence="2" key="1">
    <citation type="submission" date="2024-06" db="EMBL/GenBank/DDBJ databases">
        <title>Multi-omics analyses provide insights into the biosynthesis of the anticancer antibiotic pleurotin in Hohenbuehelia grisea.</title>
        <authorList>
            <person name="Weaver J.A."/>
            <person name="Alberti F."/>
        </authorList>
    </citation>
    <scope>NUCLEOTIDE SEQUENCE [LARGE SCALE GENOMIC DNA]</scope>
    <source>
        <strain evidence="2">T-177</strain>
    </source>
</reference>
<keyword evidence="2" id="KW-1185">Reference proteome</keyword>
<dbReference type="Proteomes" id="UP001556367">
    <property type="component" value="Unassembled WGS sequence"/>
</dbReference>
<accession>A0ABR3J9I9</accession>
<evidence type="ECO:0000313" key="1">
    <source>
        <dbReference type="EMBL" id="KAL0952340.1"/>
    </source>
</evidence>